<dbReference type="Pfam" id="PF02746">
    <property type="entry name" value="MR_MLE_N"/>
    <property type="match status" value="1"/>
</dbReference>
<dbReference type="PANTHER" id="PTHR13794:SF58">
    <property type="entry name" value="MITOCHONDRIAL ENOLASE SUPERFAMILY MEMBER 1"/>
    <property type="match status" value="1"/>
</dbReference>
<dbReference type="FunFam" id="3.20.20.120:FF:000005">
    <property type="entry name" value="Putative L-rhamnonate dehydratase"/>
    <property type="match status" value="1"/>
</dbReference>
<evidence type="ECO:0000259" key="8">
    <source>
        <dbReference type="SMART" id="SM00922"/>
    </source>
</evidence>
<evidence type="ECO:0000256" key="7">
    <source>
        <dbReference type="ARBA" id="ARBA00074351"/>
    </source>
</evidence>
<dbReference type="SUPFAM" id="SSF54826">
    <property type="entry name" value="Enolase N-terminal domain-like"/>
    <property type="match status" value="1"/>
</dbReference>
<dbReference type="PANTHER" id="PTHR13794">
    <property type="entry name" value="ENOLASE SUPERFAMILY, MANDELATE RACEMASE"/>
    <property type="match status" value="1"/>
</dbReference>
<evidence type="ECO:0000256" key="2">
    <source>
        <dbReference type="ARBA" id="ARBA00022723"/>
    </source>
</evidence>
<comment type="subunit">
    <text evidence="5">Homooctamer; tetramer of dimers.</text>
</comment>
<comment type="similarity">
    <text evidence="4">Belongs to the mandelate racemase/muconate lactonizing enzyme family. RhamD subfamily.</text>
</comment>
<dbReference type="Gene3D" id="3.20.20.120">
    <property type="entry name" value="Enolase-like C-terminal domain"/>
    <property type="match status" value="1"/>
</dbReference>
<keyword evidence="2" id="KW-0479">Metal-binding</keyword>
<evidence type="ECO:0000256" key="1">
    <source>
        <dbReference type="ARBA" id="ARBA00001946"/>
    </source>
</evidence>
<dbReference type="InterPro" id="IPR013341">
    <property type="entry name" value="Mandelate_racemase_N_dom"/>
</dbReference>
<dbReference type="SFLD" id="SFLDS00001">
    <property type="entry name" value="Enolase"/>
    <property type="match status" value="1"/>
</dbReference>
<accession>A0A3A3G374</accession>
<reference evidence="10" key="1">
    <citation type="submission" date="2018-09" db="EMBL/GenBank/DDBJ databases">
        <authorList>
            <person name="Zhu H."/>
        </authorList>
    </citation>
    <scope>NUCLEOTIDE SEQUENCE [LARGE SCALE GENOMIC DNA]</scope>
    <source>
        <strain evidence="10">K1R23-30</strain>
    </source>
</reference>
<evidence type="ECO:0000256" key="5">
    <source>
        <dbReference type="ARBA" id="ARBA00063011"/>
    </source>
</evidence>
<dbReference type="SUPFAM" id="SSF51604">
    <property type="entry name" value="Enolase C-terminal domain-like"/>
    <property type="match status" value="1"/>
</dbReference>
<dbReference type="RefSeq" id="WP_119771013.1">
    <property type="nucleotide sequence ID" value="NZ_QYUO01000002.1"/>
</dbReference>
<proteinExistence type="inferred from homology"/>
<dbReference type="GO" id="GO:0016052">
    <property type="term" value="P:carbohydrate catabolic process"/>
    <property type="evidence" value="ECO:0007669"/>
    <property type="project" value="TreeGrafter"/>
</dbReference>
<dbReference type="SMART" id="SM00922">
    <property type="entry name" value="MR_MLE"/>
    <property type="match status" value="1"/>
</dbReference>
<dbReference type="InterPro" id="IPR036849">
    <property type="entry name" value="Enolase-like_C_sf"/>
</dbReference>
<dbReference type="GO" id="GO:0050032">
    <property type="term" value="F:L-rhamnonate dehydratase activity"/>
    <property type="evidence" value="ECO:0007669"/>
    <property type="project" value="UniProtKB-EC"/>
</dbReference>
<keyword evidence="10" id="KW-1185">Reference proteome</keyword>
<dbReference type="InterPro" id="IPR034619">
    <property type="entry name" value="L-lyxonate_dehydratase"/>
</dbReference>
<comment type="caution">
    <text evidence="9">The sequence shown here is derived from an EMBL/GenBank/DDBJ whole genome shotgun (WGS) entry which is preliminary data.</text>
</comment>
<dbReference type="InterPro" id="IPR029017">
    <property type="entry name" value="Enolase-like_N"/>
</dbReference>
<dbReference type="GO" id="GO:0000287">
    <property type="term" value="F:magnesium ion binding"/>
    <property type="evidence" value="ECO:0007669"/>
    <property type="project" value="TreeGrafter"/>
</dbReference>
<name>A0A3A3G374_9BURK</name>
<dbReference type="EC" id="4.2.1.90" evidence="6"/>
<evidence type="ECO:0000256" key="3">
    <source>
        <dbReference type="ARBA" id="ARBA00022842"/>
    </source>
</evidence>
<dbReference type="InterPro" id="IPR046945">
    <property type="entry name" value="RHMD-like"/>
</dbReference>
<dbReference type="CDD" id="cd03327">
    <property type="entry name" value="MR_like_2"/>
    <property type="match status" value="1"/>
</dbReference>
<dbReference type="Pfam" id="PF13378">
    <property type="entry name" value="MR_MLE_C"/>
    <property type="match status" value="1"/>
</dbReference>
<organism evidence="9 10">
    <name type="scientific">Noviherbaspirillum saxi</name>
    <dbReference type="NCBI Taxonomy" id="2320863"/>
    <lineage>
        <taxon>Bacteria</taxon>
        <taxon>Pseudomonadati</taxon>
        <taxon>Pseudomonadota</taxon>
        <taxon>Betaproteobacteria</taxon>
        <taxon>Burkholderiales</taxon>
        <taxon>Oxalobacteraceae</taxon>
        <taxon>Noviherbaspirillum</taxon>
    </lineage>
</organism>
<protein>
    <recommendedName>
        <fullName evidence="7">L-rhamnonate dehydratase</fullName>
        <ecNumber evidence="6">4.2.1.90</ecNumber>
    </recommendedName>
</protein>
<gene>
    <name evidence="9" type="ORF">D3871_21100</name>
</gene>
<dbReference type="AlphaFoldDB" id="A0A3A3G374"/>
<comment type="cofactor">
    <cofactor evidence="1">
        <name>Mg(2+)</name>
        <dbReference type="ChEBI" id="CHEBI:18420"/>
    </cofactor>
</comment>
<evidence type="ECO:0000256" key="6">
    <source>
        <dbReference type="ARBA" id="ARBA00067087"/>
    </source>
</evidence>
<keyword evidence="3" id="KW-0460">Magnesium</keyword>
<dbReference type="SFLD" id="SFLDG00179">
    <property type="entry name" value="mandelate_racemase"/>
    <property type="match status" value="1"/>
</dbReference>
<dbReference type="OrthoDB" id="103536at2"/>
<dbReference type="InterPro" id="IPR013342">
    <property type="entry name" value="Mandelate_racemase_C"/>
</dbReference>
<evidence type="ECO:0000313" key="10">
    <source>
        <dbReference type="Proteomes" id="UP000265955"/>
    </source>
</evidence>
<dbReference type="Gene3D" id="3.30.390.10">
    <property type="entry name" value="Enolase-like, N-terminal domain"/>
    <property type="match status" value="1"/>
</dbReference>
<dbReference type="InterPro" id="IPR023444">
    <property type="entry name" value="L-Rhamnon_dehydrat"/>
</dbReference>
<sequence>MKIKAIRARVFEWKGPTVPPQGNFCSNAMDLVYDNQANRHECGNDTMNTFRFHGWTVVEVETDNGLVGLGNVALAPRIAKAIIDQYLAPLVLGQDPWDYEYINQRMYRATQAWGRKGVGMAAISAVDIAIWDILGKATNLPVFKLLGGRTKEKIPCYYSKLYRTDLKAMQEEAEKFMKQGFRAFKMRFGYGPAHGQQGVVENLKSVEAVREVIGYDNDLMLECYMGWNLEYAKRILPKLEKYQPRWLEEPVIADDIDGYAELNRLTSIPISGGEHEFSLLGFKQLLDKRAVSVVQYDTNRVGGITMAHKINALCEAYSVPVIPHAGQMHNYHLTMSSLNCPMSEYFPVHDVEVGNELFYYIFKGEPDAVNGFLQLDDKTPGLGLSLRTDHLHNFEITE</sequence>
<dbReference type="SFLD" id="SFLDF00554">
    <property type="entry name" value="L-lyxonate_dehydratase"/>
    <property type="match status" value="1"/>
</dbReference>
<evidence type="ECO:0000256" key="4">
    <source>
        <dbReference type="ARBA" id="ARBA00061339"/>
    </source>
</evidence>
<feature type="domain" description="Mandelate racemase/muconate lactonizing enzyme C-terminal" evidence="8">
    <location>
        <begin position="166"/>
        <end position="269"/>
    </location>
</feature>
<dbReference type="InterPro" id="IPR029065">
    <property type="entry name" value="Enolase_C-like"/>
</dbReference>
<dbReference type="Proteomes" id="UP000265955">
    <property type="component" value="Unassembled WGS sequence"/>
</dbReference>
<dbReference type="EMBL" id="QYUO01000002">
    <property type="protein sequence ID" value="RJF95866.1"/>
    <property type="molecule type" value="Genomic_DNA"/>
</dbReference>
<evidence type="ECO:0000313" key="9">
    <source>
        <dbReference type="EMBL" id="RJF95866.1"/>
    </source>
</evidence>